<feature type="region of interest" description="Disordered" evidence="2">
    <location>
        <begin position="326"/>
        <end position="359"/>
    </location>
</feature>
<proteinExistence type="predicted"/>
<accession>A0A078B4R8</accession>
<evidence type="ECO:0000313" key="3">
    <source>
        <dbReference type="EMBL" id="CDW88222.1"/>
    </source>
</evidence>
<keyword evidence="1" id="KW-0175">Coiled coil</keyword>
<protein>
    <submittedName>
        <fullName evidence="3">Uncharacterized protein</fullName>
    </submittedName>
</protein>
<reference evidence="3 4" key="1">
    <citation type="submission" date="2014-06" db="EMBL/GenBank/DDBJ databases">
        <authorList>
            <person name="Swart Estienne"/>
        </authorList>
    </citation>
    <scope>NUCLEOTIDE SEQUENCE [LARGE SCALE GENOMIC DNA]</scope>
    <source>
        <strain evidence="3 4">130c</strain>
    </source>
</reference>
<dbReference type="InParanoid" id="A0A078B4R8"/>
<evidence type="ECO:0000256" key="2">
    <source>
        <dbReference type="SAM" id="MobiDB-lite"/>
    </source>
</evidence>
<dbReference type="AlphaFoldDB" id="A0A078B4R8"/>
<dbReference type="EMBL" id="CCKQ01016349">
    <property type="protein sequence ID" value="CDW88222.1"/>
    <property type="molecule type" value="Genomic_DNA"/>
</dbReference>
<evidence type="ECO:0000256" key="1">
    <source>
        <dbReference type="SAM" id="Coils"/>
    </source>
</evidence>
<evidence type="ECO:0000313" key="4">
    <source>
        <dbReference type="Proteomes" id="UP000039865"/>
    </source>
</evidence>
<dbReference type="Proteomes" id="UP000039865">
    <property type="component" value="Unassembled WGS sequence"/>
</dbReference>
<gene>
    <name evidence="3" type="primary">Contig15747.g16779</name>
    <name evidence="3" type="ORF">STYLEM_17340</name>
</gene>
<sequence length="647" mass="75881">MKPNQVRRESNRVPLAIDTQQLLIQAQNKGEPINIKEVSSPIHLRPLLTPKAQGLKDKMLKMNPKHMSSIYQKTMSEFIQKVDTDLDKAIQNKIKGKEKEMLENMRIRFQAFKNQINILQKVIASKLYEGEIGKRLQSSEIEKEVLKNMNDEIASSNNKLRDQIKKFKVQIDILESDNKFYLDTIKQHMIQQRSSSQTFAKTSTQVSPFKNEPLNTVITQNKRMFEVNQSQLNKISPFSPNKTSQKIKELETTQADLRMYKSQSNNAGFEVKELNLKFLEFQKSESTKLQDLKFISPLNNLKLKRKEIGTQTEQILALFENQTIRSSQEMKSPKSEVITSHKQRSIASKSPDENPNQSTNNNYFKNLFFQCTKAMVHEIKQKEQALKMRKENCNNLFLTQPSNQEINVIDNNQNDVQNQNITWEQIRNKRFAHQEKLKILEMMFSDEKLIKKLYNLIFLDENKTEETYESTRVVLETPSQINRFVNQSRMTRSRMYSKSSTLFQHDDSIKSMSNKNQELLNSMIKLDSNALYSQSLISQSSVPDLFNLNKPLIKQNSSNRRTIKIQNQEDPKIQSKPQKQNQSILTRNRRDILEMKAIKHKLRKSDSSAFDDNENPRNLKFLQKISHEQAYFKRRDINFQHKNKYNL</sequence>
<feature type="coiled-coil region" evidence="1">
    <location>
        <begin position="146"/>
        <end position="177"/>
    </location>
</feature>
<name>A0A078B4R8_STYLE</name>
<feature type="compositionally biased region" description="Polar residues" evidence="2">
    <location>
        <begin position="337"/>
        <end position="359"/>
    </location>
</feature>
<organism evidence="3 4">
    <name type="scientific">Stylonychia lemnae</name>
    <name type="common">Ciliate</name>
    <dbReference type="NCBI Taxonomy" id="5949"/>
    <lineage>
        <taxon>Eukaryota</taxon>
        <taxon>Sar</taxon>
        <taxon>Alveolata</taxon>
        <taxon>Ciliophora</taxon>
        <taxon>Intramacronucleata</taxon>
        <taxon>Spirotrichea</taxon>
        <taxon>Stichotrichia</taxon>
        <taxon>Sporadotrichida</taxon>
        <taxon>Oxytrichidae</taxon>
        <taxon>Stylonychinae</taxon>
        <taxon>Stylonychia</taxon>
    </lineage>
</organism>
<keyword evidence="4" id="KW-1185">Reference proteome</keyword>